<comment type="caution">
    <text evidence="2">The sequence shown here is derived from an EMBL/GenBank/DDBJ whole genome shotgun (WGS) entry which is preliminary data.</text>
</comment>
<name>A0A8H3UC10_VENIN</name>
<accession>A0A8H3UC10</accession>
<gene>
    <name evidence="2" type="ORF">BLS_006771</name>
</gene>
<feature type="region of interest" description="Disordered" evidence="1">
    <location>
        <begin position="21"/>
        <end position="61"/>
    </location>
</feature>
<protein>
    <submittedName>
        <fullName evidence="2">Uncharacterized protein</fullName>
    </submittedName>
</protein>
<proteinExistence type="predicted"/>
<reference evidence="2 3" key="1">
    <citation type="submission" date="2019-11" db="EMBL/GenBank/DDBJ databases">
        <title>Venturia inaequalis Genome Resource.</title>
        <authorList>
            <person name="Lichtner F.J."/>
        </authorList>
    </citation>
    <scope>NUCLEOTIDE SEQUENCE [LARGE SCALE GENOMIC DNA]</scope>
    <source>
        <strain evidence="2">Bline_iso_100314</strain>
    </source>
</reference>
<evidence type="ECO:0000313" key="3">
    <source>
        <dbReference type="Proteomes" id="UP000433883"/>
    </source>
</evidence>
<organism evidence="2 3">
    <name type="scientific">Venturia inaequalis</name>
    <name type="common">Apple scab fungus</name>
    <dbReference type="NCBI Taxonomy" id="5025"/>
    <lineage>
        <taxon>Eukaryota</taxon>
        <taxon>Fungi</taxon>
        <taxon>Dikarya</taxon>
        <taxon>Ascomycota</taxon>
        <taxon>Pezizomycotina</taxon>
        <taxon>Dothideomycetes</taxon>
        <taxon>Pleosporomycetidae</taxon>
        <taxon>Venturiales</taxon>
        <taxon>Venturiaceae</taxon>
        <taxon>Venturia</taxon>
    </lineage>
</organism>
<dbReference type="AlphaFoldDB" id="A0A8H3UC10"/>
<evidence type="ECO:0000256" key="1">
    <source>
        <dbReference type="SAM" id="MobiDB-lite"/>
    </source>
</evidence>
<evidence type="ECO:0000313" key="2">
    <source>
        <dbReference type="EMBL" id="KAE9966868.1"/>
    </source>
</evidence>
<feature type="compositionally biased region" description="Pro residues" evidence="1">
    <location>
        <begin position="178"/>
        <end position="189"/>
    </location>
</feature>
<feature type="region of interest" description="Disordered" evidence="1">
    <location>
        <begin position="178"/>
        <end position="266"/>
    </location>
</feature>
<dbReference type="EMBL" id="WNWQ01000502">
    <property type="protein sequence ID" value="KAE9966868.1"/>
    <property type="molecule type" value="Genomic_DNA"/>
</dbReference>
<sequence length="266" mass="28292">MPFSWKVPAVKQSVRKVVITKASRSTKASGTTKTPSSAVVGKAPASTKAPSSTTTAKAPASTKAQTFAELLTAAKAPASCPVFRQKRSLTKLELGSEASASVVAKELPSALRGKLAETIVSFDDDLTSSFGGSNLPEPAGQREDWKNWGPTDTVSAGIVHSRIPSVSSRQLRRSPLFLPPPFDQAPPRRPAVNTTEMQARAKMEKAIIISDSPVKAGSASGHAEKPAPPDRFDSEEKRKAWTETESSPSRSAMKKVSLHDQMASQD</sequence>
<dbReference type="Proteomes" id="UP000433883">
    <property type="component" value="Unassembled WGS sequence"/>
</dbReference>
<feature type="compositionally biased region" description="Basic and acidic residues" evidence="1">
    <location>
        <begin position="222"/>
        <end position="242"/>
    </location>
</feature>
<feature type="compositionally biased region" description="Polar residues" evidence="1">
    <location>
        <begin position="22"/>
        <end position="37"/>
    </location>
</feature>
<feature type="compositionally biased region" description="Low complexity" evidence="1">
    <location>
        <begin position="42"/>
        <end position="61"/>
    </location>
</feature>